<protein>
    <submittedName>
        <fullName evidence="1">Uncharacterized protein</fullName>
    </submittedName>
</protein>
<dbReference type="EMBL" id="CADCTR010002201">
    <property type="protein sequence ID" value="CAA9338787.1"/>
    <property type="molecule type" value="Genomic_DNA"/>
</dbReference>
<dbReference type="AlphaFoldDB" id="A0A6J4LUV5"/>
<accession>A0A6J4LUV5</accession>
<proteinExistence type="predicted"/>
<sequence>ARRDRCQGSQESPTVPPRWSPRLRILLRIISGHHDWRKTTRESADGLCIRRV</sequence>
<gene>
    <name evidence="1" type="ORF">AVDCRST_MAG93-6526</name>
</gene>
<feature type="non-terminal residue" evidence="1">
    <location>
        <position position="1"/>
    </location>
</feature>
<organism evidence="1">
    <name type="scientific">uncultured Chloroflexia bacterium</name>
    <dbReference type="NCBI Taxonomy" id="1672391"/>
    <lineage>
        <taxon>Bacteria</taxon>
        <taxon>Bacillati</taxon>
        <taxon>Chloroflexota</taxon>
        <taxon>Chloroflexia</taxon>
        <taxon>environmental samples</taxon>
    </lineage>
</organism>
<feature type="non-terminal residue" evidence="1">
    <location>
        <position position="52"/>
    </location>
</feature>
<evidence type="ECO:0000313" key="1">
    <source>
        <dbReference type="EMBL" id="CAA9338787.1"/>
    </source>
</evidence>
<name>A0A6J4LUV5_9CHLR</name>
<reference evidence="1" key="1">
    <citation type="submission" date="2020-02" db="EMBL/GenBank/DDBJ databases">
        <authorList>
            <person name="Meier V. D."/>
        </authorList>
    </citation>
    <scope>NUCLEOTIDE SEQUENCE</scope>
    <source>
        <strain evidence="1">AVDCRST_MAG93</strain>
    </source>
</reference>